<keyword evidence="1" id="KW-0812">Transmembrane</keyword>
<dbReference type="AlphaFoldDB" id="A0A0G0ZJL7"/>
<evidence type="ECO:0000256" key="1">
    <source>
        <dbReference type="SAM" id="Phobius"/>
    </source>
</evidence>
<proteinExistence type="predicted"/>
<keyword evidence="1" id="KW-0472">Membrane</keyword>
<comment type="caution">
    <text evidence="2">The sequence shown here is derived from an EMBL/GenBank/DDBJ whole genome shotgun (WGS) entry which is preliminary data.</text>
</comment>
<feature type="transmembrane region" description="Helical" evidence="1">
    <location>
        <begin position="9"/>
        <end position="30"/>
    </location>
</feature>
<gene>
    <name evidence="2" type="ORF">UV11_C0001G0035</name>
</gene>
<organism evidence="2 3">
    <name type="scientific">Candidatus Giovannonibacteria bacterium GW2011_GWF2_42_19</name>
    <dbReference type="NCBI Taxonomy" id="1618659"/>
    <lineage>
        <taxon>Bacteria</taxon>
        <taxon>Candidatus Giovannoniibacteriota</taxon>
    </lineage>
</organism>
<evidence type="ECO:0000313" key="3">
    <source>
        <dbReference type="Proteomes" id="UP000034036"/>
    </source>
</evidence>
<protein>
    <submittedName>
        <fullName evidence="2">Uncharacterized protein</fullName>
    </submittedName>
</protein>
<accession>A0A0G0ZJL7</accession>
<reference evidence="2 3" key="1">
    <citation type="journal article" date="2015" name="Nature">
        <title>rRNA introns, odd ribosomes, and small enigmatic genomes across a large radiation of phyla.</title>
        <authorList>
            <person name="Brown C.T."/>
            <person name="Hug L.A."/>
            <person name="Thomas B.C."/>
            <person name="Sharon I."/>
            <person name="Castelle C.J."/>
            <person name="Singh A."/>
            <person name="Wilkins M.J."/>
            <person name="Williams K.H."/>
            <person name="Banfield J.F."/>
        </authorList>
    </citation>
    <scope>NUCLEOTIDE SEQUENCE [LARGE SCALE GENOMIC DNA]</scope>
</reference>
<dbReference type="Proteomes" id="UP000034036">
    <property type="component" value="Unassembled WGS sequence"/>
</dbReference>
<name>A0A0G0ZJL7_9BACT</name>
<dbReference type="EMBL" id="LCDF01000001">
    <property type="protein sequence ID" value="KKS48940.1"/>
    <property type="molecule type" value="Genomic_DNA"/>
</dbReference>
<sequence>MNKEAKRAIAIIAGAVLVVVGIWGFVGISFDEAEEFVSTDGIKSVEYIEKEDLPAR</sequence>
<keyword evidence="1" id="KW-1133">Transmembrane helix</keyword>
<evidence type="ECO:0000313" key="2">
    <source>
        <dbReference type="EMBL" id="KKS48940.1"/>
    </source>
</evidence>